<keyword evidence="4" id="KW-1185">Reference proteome</keyword>
<evidence type="ECO:0000256" key="2">
    <source>
        <dbReference type="SAM" id="SignalP"/>
    </source>
</evidence>
<dbReference type="EMBL" id="BMAT01004437">
    <property type="protein sequence ID" value="GFR73274.1"/>
    <property type="molecule type" value="Genomic_DNA"/>
</dbReference>
<feature type="chain" id="PRO_5043977388" evidence="2">
    <location>
        <begin position="18"/>
        <end position="274"/>
    </location>
</feature>
<feature type="compositionally biased region" description="Basic and acidic residues" evidence="1">
    <location>
        <begin position="253"/>
        <end position="274"/>
    </location>
</feature>
<feature type="region of interest" description="Disordered" evidence="1">
    <location>
        <begin position="250"/>
        <end position="274"/>
    </location>
</feature>
<dbReference type="PANTHER" id="PTHR26391">
    <property type="entry name" value="INACTIVE TYROSINE-PROTEIN KINASE 7"/>
    <property type="match status" value="1"/>
</dbReference>
<organism evidence="3 4">
    <name type="scientific">Elysia marginata</name>
    <dbReference type="NCBI Taxonomy" id="1093978"/>
    <lineage>
        <taxon>Eukaryota</taxon>
        <taxon>Metazoa</taxon>
        <taxon>Spiralia</taxon>
        <taxon>Lophotrochozoa</taxon>
        <taxon>Mollusca</taxon>
        <taxon>Gastropoda</taxon>
        <taxon>Heterobranchia</taxon>
        <taxon>Euthyneura</taxon>
        <taxon>Panpulmonata</taxon>
        <taxon>Sacoglossa</taxon>
        <taxon>Placobranchoidea</taxon>
        <taxon>Plakobranchidae</taxon>
        <taxon>Elysia</taxon>
    </lineage>
</organism>
<comment type="caution">
    <text evidence="3">The sequence shown here is derived from an EMBL/GenBank/DDBJ whole genome shotgun (WGS) entry which is preliminary data.</text>
</comment>
<protein>
    <submittedName>
        <fullName evidence="3">Multiple epidermal growth factor-like domains protein 6</fullName>
    </submittedName>
</protein>
<proteinExistence type="predicted"/>
<dbReference type="Proteomes" id="UP000762676">
    <property type="component" value="Unassembled WGS sequence"/>
</dbReference>
<sequence length="274" mass="30168">MIAVVALLAGLGLIVNGEPTSDNESLALPSPSCTLRGWFGNKCQFMCHCAGNEDCDKFTGHCDSGCSPDWFGPACQYASIRYSVLLREPEDMEWLTDKDDSTCNTETSEVMKIRLYDRKPLTWIRLVVKTGESIKIPEGTKECKRAGWFGDKCQYRCHCTDDVDCDKVTGVCSLGCGPGWFGPSCQYALHRDLQITYLTFRAHDGTCAGGFVTNVDDGVLDISCVTDTPVVKLELSGPGVRSLCSLHISGGKRQGDVGEKKEVRDRETLVEKRR</sequence>
<dbReference type="Gene3D" id="2.170.300.10">
    <property type="entry name" value="Tie2 ligand-binding domain superfamily"/>
    <property type="match status" value="2"/>
</dbReference>
<keyword evidence="2" id="KW-0732">Signal</keyword>
<evidence type="ECO:0000313" key="4">
    <source>
        <dbReference type="Proteomes" id="UP000762676"/>
    </source>
</evidence>
<accession>A0AAV4FIX9</accession>
<gene>
    <name evidence="3" type="ORF">ElyMa_002133400</name>
</gene>
<name>A0AAV4FIX9_9GAST</name>
<feature type="signal peptide" evidence="2">
    <location>
        <begin position="1"/>
        <end position="17"/>
    </location>
</feature>
<dbReference type="PANTHER" id="PTHR26391:SF18">
    <property type="entry name" value="PROTEIN KINASE RECEPTOR TIE-1, PUTATIVE-RELATED"/>
    <property type="match status" value="1"/>
</dbReference>
<evidence type="ECO:0000256" key="1">
    <source>
        <dbReference type="SAM" id="MobiDB-lite"/>
    </source>
</evidence>
<dbReference type="AlphaFoldDB" id="A0AAV4FIX9"/>
<evidence type="ECO:0000313" key="3">
    <source>
        <dbReference type="EMBL" id="GFR73274.1"/>
    </source>
</evidence>
<reference evidence="3 4" key="1">
    <citation type="journal article" date="2021" name="Elife">
        <title>Chloroplast acquisition without the gene transfer in kleptoplastic sea slugs, Plakobranchus ocellatus.</title>
        <authorList>
            <person name="Maeda T."/>
            <person name="Takahashi S."/>
            <person name="Yoshida T."/>
            <person name="Shimamura S."/>
            <person name="Takaki Y."/>
            <person name="Nagai Y."/>
            <person name="Toyoda A."/>
            <person name="Suzuki Y."/>
            <person name="Arimoto A."/>
            <person name="Ishii H."/>
            <person name="Satoh N."/>
            <person name="Nishiyama T."/>
            <person name="Hasebe M."/>
            <person name="Maruyama T."/>
            <person name="Minagawa J."/>
            <person name="Obokata J."/>
            <person name="Shigenobu S."/>
        </authorList>
    </citation>
    <scope>NUCLEOTIDE SEQUENCE [LARGE SCALE GENOMIC DNA]</scope>
</reference>